<evidence type="ECO:0000313" key="1">
    <source>
        <dbReference type="EMBL" id="KAL2470898.1"/>
    </source>
</evidence>
<comment type="caution">
    <text evidence="1">The sequence shown here is derived from an EMBL/GenBank/DDBJ whole genome shotgun (WGS) entry which is preliminary data.</text>
</comment>
<organism evidence="1 2">
    <name type="scientific">Abeliophyllum distichum</name>
    <dbReference type="NCBI Taxonomy" id="126358"/>
    <lineage>
        <taxon>Eukaryota</taxon>
        <taxon>Viridiplantae</taxon>
        <taxon>Streptophyta</taxon>
        <taxon>Embryophyta</taxon>
        <taxon>Tracheophyta</taxon>
        <taxon>Spermatophyta</taxon>
        <taxon>Magnoliopsida</taxon>
        <taxon>eudicotyledons</taxon>
        <taxon>Gunneridae</taxon>
        <taxon>Pentapetalae</taxon>
        <taxon>asterids</taxon>
        <taxon>lamiids</taxon>
        <taxon>Lamiales</taxon>
        <taxon>Oleaceae</taxon>
        <taxon>Forsythieae</taxon>
        <taxon>Abeliophyllum</taxon>
    </lineage>
</organism>
<protein>
    <submittedName>
        <fullName evidence="1">Uncharacterized protein</fullName>
    </submittedName>
</protein>
<reference evidence="2" key="1">
    <citation type="submission" date="2024-07" db="EMBL/GenBank/DDBJ databases">
        <title>Two chromosome-level genome assemblies of Korean endemic species Abeliophyllum distichum and Forsythia ovata (Oleaceae).</title>
        <authorList>
            <person name="Jang H."/>
        </authorList>
    </citation>
    <scope>NUCLEOTIDE SEQUENCE [LARGE SCALE GENOMIC DNA]</scope>
</reference>
<dbReference type="EMBL" id="JBFOLK010000012">
    <property type="protein sequence ID" value="KAL2470898.1"/>
    <property type="molecule type" value="Genomic_DNA"/>
</dbReference>
<name>A0ABD1Q3X6_9LAMI</name>
<evidence type="ECO:0000313" key="2">
    <source>
        <dbReference type="Proteomes" id="UP001604336"/>
    </source>
</evidence>
<dbReference type="Proteomes" id="UP001604336">
    <property type="component" value="Unassembled WGS sequence"/>
</dbReference>
<proteinExistence type="predicted"/>
<sequence length="203" mass="23485">MPLPIAFNNVECTIQPIRNNAKYFTRLVGNQVRFTVFLCYPSWTEVPEEHRARLRSIIESYFDLQGDRSPDEYWAICAATDHLATNRYHSYKLKEHNHLKGHGPSRPYGEMSAEDWQKFIDFFTSSIFVGTFPSLDSTTASKAPQGTFHQFSGDPQNDDHRFAMYKAQLRRMQWTIELLKNSISVVVPEEDNNKDTDKSLGDL</sequence>
<gene>
    <name evidence="1" type="ORF">Adt_39034</name>
</gene>
<accession>A0ABD1Q3X6</accession>
<dbReference type="AlphaFoldDB" id="A0ABD1Q3X6"/>
<keyword evidence="2" id="KW-1185">Reference proteome</keyword>